<comment type="catalytic activity">
    <reaction evidence="2">
        <text>Cleavage of hydrophobic, N-terminal signal or leader sequences from secreted and periplasmic proteins.</text>
        <dbReference type="EC" id="3.4.21.89"/>
    </reaction>
</comment>
<reference evidence="4 5" key="1">
    <citation type="submission" date="2023-07" db="EMBL/GenBank/DDBJ databases">
        <title>Novel species in genus Planococcus.</title>
        <authorList>
            <person name="Ning S."/>
        </authorList>
    </citation>
    <scope>NUCLEOTIDE SEQUENCE [LARGE SCALE GENOMIC DNA]</scope>
    <source>
        <strain evidence="4 5">N017</strain>
    </source>
</reference>
<feature type="domain" description="Peptidase S26" evidence="3">
    <location>
        <begin position="60"/>
        <end position="239"/>
    </location>
</feature>
<organism evidence="4 5">
    <name type="scientific">Planococcus shenhongbingii</name>
    <dbReference type="NCBI Taxonomy" id="3058398"/>
    <lineage>
        <taxon>Bacteria</taxon>
        <taxon>Bacillati</taxon>
        <taxon>Bacillota</taxon>
        <taxon>Bacilli</taxon>
        <taxon>Bacillales</taxon>
        <taxon>Caryophanaceae</taxon>
        <taxon>Planococcus</taxon>
    </lineage>
</organism>
<keyword evidence="2" id="KW-0472">Membrane</keyword>
<dbReference type="Proteomes" id="UP001172142">
    <property type="component" value="Unassembled WGS sequence"/>
</dbReference>
<dbReference type="SUPFAM" id="SSF51306">
    <property type="entry name" value="LexA/Signal peptidase"/>
    <property type="match status" value="1"/>
</dbReference>
<keyword evidence="2" id="KW-0812">Transmembrane</keyword>
<keyword evidence="2" id="KW-1133">Transmembrane helix</keyword>
<dbReference type="EMBL" id="JAUJWU010000005">
    <property type="protein sequence ID" value="MDN7246904.1"/>
    <property type="molecule type" value="Genomic_DNA"/>
</dbReference>
<dbReference type="EC" id="3.4.21.89" evidence="2"/>
<proteinExistence type="inferred from homology"/>
<accession>A0ABT8NGQ6</accession>
<dbReference type="Pfam" id="PF10502">
    <property type="entry name" value="Peptidase_S26"/>
    <property type="match status" value="1"/>
</dbReference>
<evidence type="ECO:0000313" key="5">
    <source>
        <dbReference type="Proteomes" id="UP001172142"/>
    </source>
</evidence>
<keyword evidence="2 4" id="KW-0378">Hydrolase</keyword>
<evidence type="ECO:0000256" key="2">
    <source>
        <dbReference type="RuleBase" id="RU362042"/>
    </source>
</evidence>
<name>A0ABT8NGQ6_9BACL</name>
<keyword evidence="2" id="KW-0645">Protease</keyword>
<dbReference type="InterPro" id="IPR019533">
    <property type="entry name" value="Peptidase_S26"/>
</dbReference>
<comment type="caution">
    <text evidence="4">The sequence shown here is derived from an EMBL/GenBank/DDBJ whole genome shotgun (WGS) entry which is preliminary data.</text>
</comment>
<gene>
    <name evidence="4" type="primary">lepB</name>
    <name evidence="4" type="ORF">QWY13_15595</name>
</gene>
<dbReference type="Gene3D" id="2.10.109.10">
    <property type="entry name" value="Umud Fragment, subunit A"/>
    <property type="match status" value="1"/>
</dbReference>
<dbReference type="RefSeq" id="WP_301857258.1">
    <property type="nucleotide sequence ID" value="NZ_JAUJWU010000005.1"/>
</dbReference>
<evidence type="ECO:0000313" key="4">
    <source>
        <dbReference type="EMBL" id="MDN7246904.1"/>
    </source>
</evidence>
<comment type="subcellular location">
    <subcellularLocation>
        <location evidence="1">Cell membrane</location>
        <topology evidence="1">Single-pass type II membrane protein</topology>
    </subcellularLocation>
    <subcellularLocation>
        <location evidence="2">Membrane</location>
        <topology evidence="2">Single-pass type II membrane protein</topology>
    </subcellularLocation>
</comment>
<dbReference type="InterPro" id="IPR000223">
    <property type="entry name" value="Pept_S26A_signal_pept_1"/>
</dbReference>
<sequence length="264" mass="29954">MNKFKQKLDKFIGNYPLFKEPIKRKFLMKMKKENKASGGKGIGPFKYAAMLVLLMAVGTLFSLLALNENISVPSTSTQENPVLTDAGTEAIIQLFTEYEEPLEVFDFKYDSMDRGNHDYTEYPLLIDPQPYTEKEIARGDVIVYEAEFFNGMQRTVGRVIGLPGETVEIIDGQIYINGRKLDTFYGRAHRVGISSNAEYNKVLIENGATQNIDPMKEIFSQNTREFQLAEGEIFVVGDDWFRGSQHRLPVSEIQAEVLGYYQGS</sequence>
<dbReference type="GO" id="GO:0009003">
    <property type="term" value="F:signal peptidase activity"/>
    <property type="evidence" value="ECO:0007669"/>
    <property type="project" value="UniProtKB-EC"/>
</dbReference>
<dbReference type="InterPro" id="IPR036286">
    <property type="entry name" value="LexA/Signal_pep-like_sf"/>
</dbReference>
<protein>
    <recommendedName>
        <fullName evidence="2">Signal peptidase I</fullName>
        <ecNumber evidence="2">3.4.21.89</ecNumber>
    </recommendedName>
</protein>
<evidence type="ECO:0000259" key="3">
    <source>
        <dbReference type="Pfam" id="PF10502"/>
    </source>
</evidence>
<dbReference type="NCBIfam" id="TIGR02227">
    <property type="entry name" value="sigpep_I_bact"/>
    <property type="match status" value="1"/>
</dbReference>
<feature type="transmembrane region" description="Helical" evidence="2">
    <location>
        <begin position="47"/>
        <end position="66"/>
    </location>
</feature>
<comment type="similarity">
    <text evidence="2">Belongs to the peptidase S26 family.</text>
</comment>
<evidence type="ECO:0000256" key="1">
    <source>
        <dbReference type="ARBA" id="ARBA00004401"/>
    </source>
</evidence>
<keyword evidence="5" id="KW-1185">Reference proteome</keyword>